<evidence type="ECO:0000313" key="6">
    <source>
        <dbReference type="Proteomes" id="UP000214760"/>
    </source>
</evidence>
<dbReference type="GO" id="GO:0006310">
    <property type="term" value="P:DNA recombination"/>
    <property type="evidence" value="ECO:0007669"/>
    <property type="project" value="UniProtKB-KW"/>
</dbReference>
<keyword evidence="2" id="KW-0238">DNA-binding</keyword>
<dbReference type="GO" id="GO:0003677">
    <property type="term" value="F:DNA binding"/>
    <property type="evidence" value="ECO:0007669"/>
    <property type="project" value="UniProtKB-KW"/>
</dbReference>
<dbReference type="InterPro" id="IPR013762">
    <property type="entry name" value="Integrase-like_cat_sf"/>
</dbReference>
<dbReference type="GO" id="GO:0015074">
    <property type="term" value="P:DNA integration"/>
    <property type="evidence" value="ECO:0007669"/>
    <property type="project" value="InterPro"/>
</dbReference>
<dbReference type="Pfam" id="PF00589">
    <property type="entry name" value="Phage_integrase"/>
    <property type="match status" value="1"/>
</dbReference>
<evidence type="ECO:0000256" key="1">
    <source>
        <dbReference type="ARBA" id="ARBA00008857"/>
    </source>
</evidence>
<evidence type="ECO:0000256" key="2">
    <source>
        <dbReference type="ARBA" id="ARBA00023125"/>
    </source>
</evidence>
<organism evidence="5 6">
    <name type="scientific">[Clostridium] aminophilum</name>
    <dbReference type="NCBI Taxonomy" id="1526"/>
    <lineage>
        <taxon>Bacteria</taxon>
        <taxon>Bacillati</taxon>
        <taxon>Bacillota</taxon>
        <taxon>Clostridia</taxon>
        <taxon>Lachnospirales</taxon>
        <taxon>Lachnospiraceae</taxon>
    </lineage>
</organism>
<dbReference type="PROSITE" id="PS51898">
    <property type="entry name" value="TYR_RECOMBINASE"/>
    <property type="match status" value="1"/>
</dbReference>
<reference evidence="5 6" key="1">
    <citation type="submission" date="2016-10" db="EMBL/GenBank/DDBJ databases">
        <authorList>
            <person name="de Groot N.N."/>
        </authorList>
    </citation>
    <scope>NUCLEOTIDE SEQUENCE [LARGE SCALE GENOMIC DNA]</scope>
    <source>
        <strain evidence="5 6">F</strain>
    </source>
</reference>
<comment type="similarity">
    <text evidence="1">Belongs to the 'phage' integrase family.</text>
</comment>
<dbReference type="AlphaFoldDB" id="A0A1I6ISI5"/>
<feature type="domain" description="Tyr recombinase" evidence="4">
    <location>
        <begin position="205"/>
        <end position="401"/>
    </location>
</feature>
<evidence type="ECO:0000256" key="3">
    <source>
        <dbReference type="ARBA" id="ARBA00023172"/>
    </source>
</evidence>
<dbReference type="InterPro" id="IPR010998">
    <property type="entry name" value="Integrase_recombinase_N"/>
</dbReference>
<dbReference type="EMBL" id="FOZC01000003">
    <property type="protein sequence ID" value="SFR69704.1"/>
    <property type="molecule type" value="Genomic_DNA"/>
</dbReference>
<dbReference type="Gene3D" id="1.10.150.130">
    <property type="match status" value="1"/>
</dbReference>
<keyword evidence="3" id="KW-0233">DNA recombination</keyword>
<dbReference type="Proteomes" id="UP000214760">
    <property type="component" value="Unassembled WGS sequence"/>
</dbReference>
<name>A0A1I6ISI5_9FIRM</name>
<dbReference type="Gene3D" id="1.10.443.10">
    <property type="entry name" value="Intergrase catalytic core"/>
    <property type="match status" value="1"/>
</dbReference>
<accession>A0A1I6ISI5</accession>
<gene>
    <name evidence="5" type="ORF">SAMN02910262_00756</name>
</gene>
<dbReference type="RefSeq" id="WP_031471772.1">
    <property type="nucleotide sequence ID" value="NZ_FOZC01000003.1"/>
</dbReference>
<proteinExistence type="inferred from homology"/>
<evidence type="ECO:0000313" key="5">
    <source>
        <dbReference type="EMBL" id="SFR69704.1"/>
    </source>
</evidence>
<sequence length="410" mass="46811">MHSETKIQEILRKTLESLKEKEYSEETIRRYRRKFNVLNKLAQNLDIQEPTDKLFSEYLKDCNNVYTGEFSVLKQRQRIRVVNLIRSFIENGDVDTSRKPGNAVTNRIKSERLRTELDKYIRLLVDDEIQPNTICTYKRIVAYLLLYCEEKSYSSVEELGPGDICDFILYLYDHGYFKPTTISSGLSGLKRFLLLYPDIKNLTMELPSHLPRERKIIEIYSEPDIDAINKVLNDNCMTKRDKAICLLLLETGLRAVDACNIKLSDIDWSKEIIYIKQQKTGHAISLPLRKSYGNAIADYILNERPDCKSKYLFVRALAPFSRLEGDGASIRVVLQKMEKLAGISNDARSTGSRTTRHNAASVMLRSEVTMGNISAVLGHHDPNVVSVYLSTDDKIMASCTLPLPGGVSHE</sequence>
<dbReference type="PANTHER" id="PTHR30349">
    <property type="entry name" value="PHAGE INTEGRASE-RELATED"/>
    <property type="match status" value="1"/>
</dbReference>
<dbReference type="InterPro" id="IPR050090">
    <property type="entry name" value="Tyrosine_recombinase_XerCD"/>
</dbReference>
<dbReference type="PANTHER" id="PTHR30349:SF41">
    <property type="entry name" value="INTEGRASE_RECOMBINASE PROTEIN MJ0367-RELATED"/>
    <property type="match status" value="1"/>
</dbReference>
<dbReference type="InterPro" id="IPR002104">
    <property type="entry name" value="Integrase_catalytic"/>
</dbReference>
<protein>
    <submittedName>
        <fullName evidence="5">Site-specific recombinase XerD</fullName>
    </submittedName>
</protein>
<dbReference type="SUPFAM" id="SSF56349">
    <property type="entry name" value="DNA breaking-rejoining enzymes"/>
    <property type="match status" value="1"/>
</dbReference>
<dbReference type="InterPro" id="IPR011010">
    <property type="entry name" value="DNA_brk_join_enz"/>
</dbReference>
<evidence type="ECO:0000259" key="4">
    <source>
        <dbReference type="PROSITE" id="PS51898"/>
    </source>
</evidence>